<keyword evidence="1" id="KW-0812">Transmembrane</keyword>
<protein>
    <recommendedName>
        <fullName evidence="4">Transmembrane protein</fullName>
    </recommendedName>
</protein>
<dbReference type="EMBL" id="JARKIE010000151">
    <property type="protein sequence ID" value="KAJ7675220.1"/>
    <property type="molecule type" value="Genomic_DNA"/>
</dbReference>
<reference evidence="2" key="1">
    <citation type="submission" date="2023-03" db="EMBL/GenBank/DDBJ databases">
        <title>Massive genome expansion in bonnet fungi (Mycena s.s.) driven by repeated elements and novel gene families across ecological guilds.</title>
        <authorList>
            <consortium name="Lawrence Berkeley National Laboratory"/>
            <person name="Harder C.B."/>
            <person name="Miyauchi S."/>
            <person name="Viragh M."/>
            <person name="Kuo A."/>
            <person name="Thoen E."/>
            <person name="Andreopoulos B."/>
            <person name="Lu D."/>
            <person name="Skrede I."/>
            <person name="Drula E."/>
            <person name="Henrissat B."/>
            <person name="Morin E."/>
            <person name="Kohler A."/>
            <person name="Barry K."/>
            <person name="LaButti K."/>
            <person name="Morin E."/>
            <person name="Salamov A."/>
            <person name="Lipzen A."/>
            <person name="Mereny Z."/>
            <person name="Hegedus B."/>
            <person name="Baldrian P."/>
            <person name="Stursova M."/>
            <person name="Weitz H."/>
            <person name="Taylor A."/>
            <person name="Grigoriev I.V."/>
            <person name="Nagy L.G."/>
            <person name="Martin F."/>
            <person name="Kauserud H."/>
        </authorList>
    </citation>
    <scope>NUCLEOTIDE SEQUENCE</scope>
    <source>
        <strain evidence="2">CBHHK067</strain>
    </source>
</reference>
<comment type="caution">
    <text evidence="2">The sequence shown here is derived from an EMBL/GenBank/DDBJ whole genome shotgun (WGS) entry which is preliminary data.</text>
</comment>
<feature type="transmembrane region" description="Helical" evidence="1">
    <location>
        <begin position="151"/>
        <end position="170"/>
    </location>
</feature>
<keyword evidence="1" id="KW-1133">Transmembrane helix</keyword>
<keyword evidence="1" id="KW-0472">Membrane</keyword>
<evidence type="ECO:0000256" key="1">
    <source>
        <dbReference type="SAM" id="Phobius"/>
    </source>
</evidence>
<evidence type="ECO:0000313" key="2">
    <source>
        <dbReference type="EMBL" id="KAJ7675220.1"/>
    </source>
</evidence>
<dbReference type="PANTHER" id="PTHR38848">
    <property type="entry name" value="G-PROTEIN COUPLED RECEPTORS FAMILY 3 PROFILE DOMAIN-CONTAINING PROTEIN"/>
    <property type="match status" value="1"/>
</dbReference>
<name>A0AAD7G7I6_MYCRO</name>
<gene>
    <name evidence="2" type="ORF">B0H17DRAFT_1182973</name>
</gene>
<evidence type="ECO:0008006" key="4">
    <source>
        <dbReference type="Google" id="ProtNLM"/>
    </source>
</evidence>
<dbReference type="PANTHER" id="PTHR38848:SF3">
    <property type="entry name" value="G-PROTEIN COUPLED RECEPTORS FAMILY 3 PROFILE DOMAIN-CONTAINING PROTEIN"/>
    <property type="match status" value="1"/>
</dbReference>
<accession>A0AAD7G7I6</accession>
<feature type="transmembrane region" description="Helical" evidence="1">
    <location>
        <begin position="190"/>
        <end position="216"/>
    </location>
</feature>
<sequence>MKFTVKGRNSRRFRRDIPLTLAVKMLVNLTESGFHSVGFLPTSHFVSVSLPSRLPSPSVPDFLRTRPIRRSQPPAQRVVGVASDRVSRTPDPDVLTLRLSARKPKMDLDPSRQRYFVRLDPAAFKGPKCIECLLNPPYRSIAHSMFPNPRLQALGALIHFLGVTVLTFFLSRQFFLEELTTRKGWRQITWARLCVLLLLFDSYLFLLSTGVLIFGVGLQINKIACAAGIYLCVTFYTTSKLLIYAFLTEKVYIVWRNERGSRLKSPVYLLCMATISLYVGIIVAMAFGRIAQFRPEDGACVIGLKPTVSLLLLAYELACAAALTTSIVRSDQCTHLELANPILQGNTLLTSFKGYAEPSFVCLASCALDTNVGSQVVFNAAAIFWVANGRRAARSPVSEPTVMLDTVANMETVADMETMTDMA</sequence>
<keyword evidence="3" id="KW-1185">Reference proteome</keyword>
<evidence type="ECO:0000313" key="3">
    <source>
        <dbReference type="Proteomes" id="UP001221757"/>
    </source>
</evidence>
<feature type="transmembrane region" description="Helical" evidence="1">
    <location>
        <begin position="223"/>
        <end position="247"/>
    </location>
</feature>
<proteinExistence type="predicted"/>
<dbReference type="Proteomes" id="UP001221757">
    <property type="component" value="Unassembled WGS sequence"/>
</dbReference>
<feature type="transmembrane region" description="Helical" evidence="1">
    <location>
        <begin position="267"/>
        <end position="287"/>
    </location>
</feature>
<organism evidence="2 3">
    <name type="scientific">Mycena rosella</name>
    <name type="common">Pink bonnet</name>
    <name type="synonym">Agaricus rosellus</name>
    <dbReference type="NCBI Taxonomy" id="1033263"/>
    <lineage>
        <taxon>Eukaryota</taxon>
        <taxon>Fungi</taxon>
        <taxon>Dikarya</taxon>
        <taxon>Basidiomycota</taxon>
        <taxon>Agaricomycotina</taxon>
        <taxon>Agaricomycetes</taxon>
        <taxon>Agaricomycetidae</taxon>
        <taxon>Agaricales</taxon>
        <taxon>Marasmiineae</taxon>
        <taxon>Mycenaceae</taxon>
        <taxon>Mycena</taxon>
    </lineage>
</organism>
<dbReference type="AlphaFoldDB" id="A0AAD7G7I6"/>